<name>A0A5C1QLZ6_9SPIO</name>
<comment type="subcellular location">
    <subcellularLocation>
        <location evidence="1">Cell membrane</location>
        <topology evidence="1">Multi-pass membrane protein</topology>
    </subcellularLocation>
</comment>
<feature type="transmembrane region" description="Helical" evidence="8">
    <location>
        <begin position="55"/>
        <end position="78"/>
    </location>
</feature>
<dbReference type="Proteomes" id="UP000324209">
    <property type="component" value="Chromosome"/>
</dbReference>
<evidence type="ECO:0000313" key="9">
    <source>
        <dbReference type="EMBL" id="QEN08000.1"/>
    </source>
</evidence>
<evidence type="ECO:0000256" key="8">
    <source>
        <dbReference type="SAM" id="Phobius"/>
    </source>
</evidence>
<sequence>MTASRLPSMIESLRLMKISWFARDHGKSQHWKNSPSSWNPPLINPDRATSRIPGLILLSLLFLSIPLASSIGAVPLPFKGILSFLFTRSHSGLSEAQQIILLQIRLPRVVLAGLSGAGLSLSGLVFQAIFRNPMAEPYLLGVASGASLGAALFMMLNVPLAFLSALGLTASAFAGSLLSVFLILMLGARNRNNMSSLLLAGIAFSAIAQAGVSVLMMINREKIERIVFWTLGSFSAATQGKSLILLILLIPSVLFILSRHRELDLLSLGHEEAHSLGINPERVSFVLLLVSCLITATVVSVCGIIGFAGLLIPHLMRLISGPDHRRLTGLSLMGGALLMILSDLLARTVIAPTEIPVGVLTALMGGPFFLYLLRMNIRKGQSQ</sequence>
<organism evidence="9 10">
    <name type="scientific">Oceanispirochaeta crateris</name>
    <dbReference type="NCBI Taxonomy" id="2518645"/>
    <lineage>
        <taxon>Bacteria</taxon>
        <taxon>Pseudomonadati</taxon>
        <taxon>Spirochaetota</taxon>
        <taxon>Spirochaetia</taxon>
        <taxon>Spirochaetales</taxon>
        <taxon>Spirochaetaceae</taxon>
        <taxon>Oceanispirochaeta</taxon>
    </lineage>
</organism>
<dbReference type="EMBL" id="CP036150">
    <property type="protein sequence ID" value="QEN08000.1"/>
    <property type="molecule type" value="Genomic_DNA"/>
</dbReference>
<feature type="transmembrane region" description="Helical" evidence="8">
    <location>
        <begin position="285"/>
        <end position="315"/>
    </location>
</feature>
<proteinExistence type="inferred from homology"/>
<keyword evidence="10" id="KW-1185">Reference proteome</keyword>
<dbReference type="KEGG" id="ock:EXM22_08390"/>
<gene>
    <name evidence="9" type="ORF">EXM22_08390</name>
</gene>
<evidence type="ECO:0000256" key="7">
    <source>
        <dbReference type="ARBA" id="ARBA00023136"/>
    </source>
</evidence>
<dbReference type="InterPro" id="IPR037294">
    <property type="entry name" value="ABC_BtuC-like"/>
</dbReference>
<feature type="transmembrane region" description="Helical" evidence="8">
    <location>
        <begin position="355"/>
        <end position="373"/>
    </location>
</feature>
<reference evidence="9 10" key="1">
    <citation type="submission" date="2019-02" db="EMBL/GenBank/DDBJ databases">
        <title>Complete Genome Sequence and Methylome Analysis of free living Spirochaetas.</title>
        <authorList>
            <person name="Fomenkov A."/>
            <person name="Dubinina G."/>
            <person name="Leshcheva N."/>
            <person name="Mikheeva N."/>
            <person name="Grabovich M."/>
            <person name="Vincze T."/>
            <person name="Roberts R.J."/>
        </authorList>
    </citation>
    <scope>NUCLEOTIDE SEQUENCE [LARGE SCALE GENOMIC DNA]</scope>
    <source>
        <strain evidence="9 10">K2</strain>
    </source>
</reference>
<dbReference type="PANTHER" id="PTHR30472:SF25">
    <property type="entry name" value="ABC TRANSPORTER PERMEASE PROTEIN MJ0876-RELATED"/>
    <property type="match status" value="1"/>
</dbReference>
<dbReference type="Pfam" id="PF01032">
    <property type="entry name" value="FecCD"/>
    <property type="match status" value="1"/>
</dbReference>
<evidence type="ECO:0000256" key="5">
    <source>
        <dbReference type="ARBA" id="ARBA00022692"/>
    </source>
</evidence>
<dbReference type="SUPFAM" id="SSF81345">
    <property type="entry name" value="ABC transporter involved in vitamin B12 uptake, BtuC"/>
    <property type="match status" value="1"/>
</dbReference>
<dbReference type="OrthoDB" id="9792889at2"/>
<feature type="transmembrane region" description="Helical" evidence="8">
    <location>
        <begin position="135"/>
        <end position="153"/>
    </location>
</feature>
<dbReference type="Gene3D" id="1.10.3470.10">
    <property type="entry name" value="ABC transporter involved in vitamin B12 uptake, BtuC"/>
    <property type="match status" value="1"/>
</dbReference>
<keyword evidence="7 8" id="KW-0472">Membrane</keyword>
<dbReference type="CDD" id="cd06550">
    <property type="entry name" value="TM_ABC_iron-siderophores_like"/>
    <property type="match status" value="1"/>
</dbReference>
<dbReference type="AlphaFoldDB" id="A0A5C1QLZ6"/>
<evidence type="ECO:0000256" key="1">
    <source>
        <dbReference type="ARBA" id="ARBA00004651"/>
    </source>
</evidence>
<evidence type="ECO:0000256" key="4">
    <source>
        <dbReference type="ARBA" id="ARBA00022475"/>
    </source>
</evidence>
<dbReference type="GO" id="GO:0022857">
    <property type="term" value="F:transmembrane transporter activity"/>
    <property type="evidence" value="ECO:0007669"/>
    <property type="project" value="InterPro"/>
</dbReference>
<dbReference type="PANTHER" id="PTHR30472">
    <property type="entry name" value="FERRIC ENTEROBACTIN TRANSPORT SYSTEM PERMEASE PROTEIN"/>
    <property type="match status" value="1"/>
</dbReference>
<accession>A0A5C1QLZ6</accession>
<protein>
    <submittedName>
        <fullName evidence="9">Iron ABC transporter permease</fullName>
    </submittedName>
</protein>
<keyword evidence="6 8" id="KW-1133">Transmembrane helix</keyword>
<evidence type="ECO:0000256" key="6">
    <source>
        <dbReference type="ARBA" id="ARBA00022989"/>
    </source>
</evidence>
<keyword evidence="3" id="KW-0813">Transport</keyword>
<feature type="transmembrane region" description="Helical" evidence="8">
    <location>
        <begin position="109"/>
        <end position="129"/>
    </location>
</feature>
<feature type="transmembrane region" description="Helical" evidence="8">
    <location>
        <begin position="160"/>
        <end position="185"/>
    </location>
</feature>
<comment type="similarity">
    <text evidence="2">Belongs to the binding-protein-dependent transport system permease family. FecCD subfamily.</text>
</comment>
<dbReference type="FunFam" id="1.10.3470.10:FF:000001">
    <property type="entry name" value="Vitamin B12 ABC transporter permease BtuC"/>
    <property type="match status" value="1"/>
</dbReference>
<keyword evidence="5 8" id="KW-0812">Transmembrane</keyword>
<feature type="transmembrane region" description="Helical" evidence="8">
    <location>
        <begin position="197"/>
        <end position="219"/>
    </location>
</feature>
<dbReference type="InterPro" id="IPR000522">
    <property type="entry name" value="ABC_transptr_permease_BtuC"/>
</dbReference>
<evidence type="ECO:0000256" key="3">
    <source>
        <dbReference type="ARBA" id="ARBA00022448"/>
    </source>
</evidence>
<evidence type="ECO:0000313" key="10">
    <source>
        <dbReference type="Proteomes" id="UP000324209"/>
    </source>
</evidence>
<dbReference type="GO" id="GO:0005886">
    <property type="term" value="C:plasma membrane"/>
    <property type="evidence" value="ECO:0007669"/>
    <property type="project" value="UniProtKB-SubCell"/>
</dbReference>
<feature type="transmembrane region" description="Helical" evidence="8">
    <location>
        <begin position="240"/>
        <end position="258"/>
    </location>
</feature>
<keyword evidence="4" id="KW-1003">Cell membrane</keyword>
<evidence type="ECO:0000256" key="2">
    <source>
        <dbReference type="ARBA" id="ARBA00007935"/>
    </source>
</evidence>